<protein>
    <submittedName>
        <fullName evidence="1">Uncharacterized protein</fullName>
    </submittedName>
</protein>
<name>A0A1G9V6F5_ALLAB</name>
<accession>A0A1G9V6F5</accession>
<keyword evidence="2" id="KW-1185">Reference proteome</keyword>
<dbReference type="EMBL" id="LT629701">
    <property type="protein sequence ID" value="SDM67647.1"/>
    <property type="molecule type" value="Genomic_DNA"/>
</dbReference>
<evidence type="ECO:0000313" key="1">
    <source>
        <dbReference type="EMBL" id="SDM67647.1"/>
    </source>
</evidence>
<dbReference type="Proteomes" id="UP000183376">
    <property type="component" value="Chromosome I"/>
</dbReference>
<dbReference type="AlphaFoldDB" id="A0A1G9V6F5"/>
<organism evidence="1 2">
    <name type="scientific">Allokutzneria albata</name>
    <name type="common">Kibdelosporangium albatum</name>
    <dbReference type="NCBI Taxonomy" id="211114"/>
    <lineage>
        <taxon>Bacteria</taxon>
        <taxon>Bacillati</taxon>
        <taxon>Actinomycetota</taxon>
        <taxon>Actinomycetes</taxon>
        <taxon>Pseudonocardiales</taxon>
        <taxon>Pseudonocardiaceae</taxon>
        <taxon>Allokutzneria</taxon>
    </lineage>
</organism>
<reference evidence="1 2" key="1">
    <citation type="submission" date="2016-10" db="EMBL/GenBank/DDBJ databases">
        <authorList>
            <person name="de Groot N.N."/>
        </authorList>
    </citation>
    <scope>NUCLEOTIDE SEQUENCE [LARGE SCALE GENOMIC DNA]</scope>
    <source>
        <strain evidence="1 2">DSM 44149</strain>
    </source>
</reference>
<sequence>MRCLARALVRWKSAEEGGRVSGPPTAPVYAATAVFVEGGQRTADHLSILLQDLGGLEDGRLCAVDFLVRELAAPHLVVGGELLVMEGPKVVATARVIEAR</sequence>
<proteinExistence type="predicted"/>
<evidence type="ECO:0000313" key="2">
    <source>
        <dbReference type="Proteomes" id="UP000183376"/>
    </source>
</evidence>
<gene>
    <name evidence="1" type="ORF">SAMN04489726_2854</name>
</gene>
<dbReference type="STRING" id="211114.SAMN04489726_2854"/>